<sequence length="182" mass="19736">MSAEKAHSTASDPSSASPGKILLGNHNGVYVVRLEGDVRLNLCMPLEGFISDMFAAKDFRAVLFDLESARGIDSTSLGLLAKIALFTRDKGTVRPVVVGADPGMCRLLDSMGFEDLMDYGEGLVAAPVIPQVTEEVLAEPQDEEATRQVVLDAHRVLMSLNEKNRETFRDLVASLEQCSLKP</sequence>
<dbReference type="PIRSF" id="PIRSF029548">
    <property type="entry name" value="UCP029548"/>
    <property type="match status" value="1"/>
</dbReference>
<protein>
    <submittedName>
        <fullName evidence="2">STAS domain-containing protein</fullName>
    </submittedName>
</protein>
<name>A0ABQ6LYY6_9GAMM</name>
<proteinExistence type="predicted"/>
<dbReference type="Proteomes" id="UP001224392">
    <property type="component" value="Unassembled WGS sequence"/>
</dbReference>
<dbReference type="PROSITE" id="PS50801">
    <property type="entry name" value="STAS"/>
    <property type="match status" value="1"/>
</dbReference>
<organism evidence="2 3">
    <name type="scientific">Biformimicrobium ophioploci</name>
    <dbReference type="NCBI Taxonomy" id="3036711"/>
    <lineage>
        <taxon>Bacteria</taxon>
        <taxon>Pseudomonadati</taxon>
        <taxon>Pseudomonadota</taxon>
        <taxon>Gammaproteobacteria</taxon>
        <taxon>Cellvibrionales</taxon>
        <taxon>Microbulbiferaceae</taxon>
        <taxon>Biformimicrobium</taxon>
    </lineage>
</organism>
<dbReference type="SUPFAM" id="SSF52091">
    <property type="entry name" value="SpoIIaa-like"/>
    <property type="match status" value="1"/>
</dbReference>
<reference evidence="2 3" key="1">
    <citation type="submission" date="2023-04" db="EMBL/GenBank/DDBJ databases">
        <title>Marinobulbifer ophiurae gen. nov., sp. Nov., isolate from tissue of brittle star Ophioplocus japonicus.</title>
        <authorList>
            <person name="Kawano K."/>
            <person name="Sawayama S."/>
            <person name="Nakagawa S."/>
        </authorList>
    </citation>
    <scope>NUCLEOTIDE SEQUENCE [LARGE SCALE GENOMIC DNA]</scope>
    <source>
        <strain evidence="2 3">NKW57</strain>
    </source>
</reference>
<dbReference type="Gene3D" id="3.30.750.24">
    <property type="entry name" value="STAS domain"/>
    <property type="match status" value="1"/>
</dbReference>
<evidence type="ECO:0000313" key="2">
    <source>
        <dbReference type="EMBL" id="GMG87299.1"/>
    </source>
</evidence>
<accession>A0ABQ6LYY6</accession>
<keyword evidence="3" id="KW-1185">Reference proteome</keyword>
<dbReference type="CDD" id="cd07043">
    <property type="entry name" value="STAS_anti-anti-sigma_factors"/>
    <property type="match status" value="1"/>
</dbReference>
<dbReference type="InterPro" id="IPR036513">
    <property type="entry name" value="STAS_dom_sf"/>
</dbReference>
<dbReference type="InterPro" id="IPR002645">
    <property type="entry name" value="STAS_dom"/>
</dbReference>
<dbReference type="RefSeq" id="WP_285763932.1">
    <property type="nucleotide sequence ID" value="NZ_BSYJ01000003.1"/>
</dbReference>
<dbReference type="InterPro" id="IPR014557">
    <property type="entry name" value="UCP029548_STAS-type"/>
</dbReference>
<evidence type="ECO:0000259" key="1">
    <source>
        <dbReference type="PROSITE" id="PS50801"/>
    </source>
</evidence>
<dbReference type="EMBL" id="BSYJ01000003">
    <property type="protein sequence ID" value="GMG87299.1"/>
    <property type="molecule type" value="Genomic_DNA"/>
</dbReference>
<evidence type="ECO:0000313" key="3">
    <source>
        <dbReference type="Proteomes" id="UP001224392"/>
    </source>
</evidence>
<feature type="domain" description="STAS" evidence="1">
    <location>
        <begin position="19"/>
        <end position="139"/>
    </location>
</feature>
<gene>
    <name evidence="2" type="ORF">MNKW57_16200</name>
</gene>
<comment type="caution">
    <text evidence="2">The sequence shown here is derived from an EMBL/GenBank/DDBJ whole genome shotgun (WGS) entry which is preliminary data.</text>
</comment>